<evidence type="ECO:0000313" key="7">
    <source>
        <dbReference type="Proteomes" id="UP000724657"/>
    </source>
</evidence>
<dbReference type="AlphaFoldDB" id="A0A9E2KY70"/>
<evidence type="ECO:0000256" key="5">
    <source>
        <dbReference type="SAM" id="Phobius"/>
    </source>
</evidence>
<comment type="subcellular location">
    <subcellularLocation>
        <location evidence="1">Membrane</location>
        <topology evidence="1">Multi-pass membrane protein</topology>
    </subcellularLocation>
</comment>
<feature type="transmembrane region" description="Helical" evidence="5">
    <location>
        <begin position="28"/>
        <end position="48"/>
    </location>
</feature>
<evidence type="ECO:0000256" key="3">
    <source>
        <dbReference type="ARBA" id="ARBA00022989"/>
    </source>
</evidence>
<evidence type="ECO:0000313" key="6">
    <source>
        <dbReference type="EMBL" id="MBU3842672.1"/>
    </source>
</evidence>
<comment type="caution">
    <text evidence="6">The sequence shown here is derived from an EMBL/GenBank/DDBJ whole genome shotgun (WGS) entry which is preliminary data.</text>
</comment>
<dbReference type="PANTHER" id="PTHR37306">
    <property type="entry name" value="COLICIN V PRODUCTION PROTEIN"/>
    <property type="match status" value="1"/>
</dbReference>
<evidence type="ECO:0000256" key="2">
    <source>
        <dbReference type="ARBA" id="ARBA00022692"/>
    </source>
</evidence>
<feature type="transmembrane region" description="Helical" evidence="5">
    <location>
        <begin position="93"/>
        <end position="121"/>
    </location>
</feature>
<dbReference type="PANTHER" id="PTHR37306:SF1">
    <property type="entry name" value="COLICIN V PRODUCTION PROTEIN"/>
    <property type="match status" value="1"/>
</dbReference>
<evidence type="ECO:0000256" key="1">
    <source>
        <dbReference type="ARBA" id="ARBA00004141"/>
    </source>
</evidence>
<gene>
    <name evidence="6" type="ORF">IAA47_06810</name>
</gene>
<keyword evidence="3 5" id="KW-1133">Transmembrane helix</keyword>
<dbReference type="EMBL" id="JAHLFN010000066">
    <property type="protein sequence ID" value="MBU3842672.1"/>
    <property type="molecule type" value="Genomic_DNA"/>
</dbReference>
<dbReference type="InterPro" id="IPR003825">
    <property type="entry name" value="Colicin-V_CvpA"/>
</dbReference>
<keyword evidence="4 5" id="KW-0472">Membrane</keyword>
<name>A0A9E2KY70_9FUSO</name>
<sequence length="177" mass="20375">MYLDIVILVVLVLAILDGLKNGLFVEFLSVFGLIINFVAAKYFTPILMEFLKFKVNETNYFIIYIIIFWAVYIVMGIFLHFLRNIMDSQNKGFILRILGGLIGSIKGAILAVVVIFIFNFVSDLIPDVKKYGEKSKAAETMLKVSPLIEKYIPKVFKDKLNEIKNEKLIDKYMNKIF</sequence>
<keyword evidence="2 5" id="KW-0812">Transmembrane</keyword>
<accession>A0A9E2KY70</accession>
<dbReference type="GO" id="GO:0016020">
    <property type="term" value="C:membrane"/>
    <property type="evidence" value="ECO:0007669"/>
    <property type="project" value="UniProtKB-SubCell"/>
</dbReference>
<proteinExistence type="predicted"/>
<reference evidence="6" key="1">
    <citation type="journal article" date="2021" name="PeerJ">
        <title>Extensive microbial diversity within the chicken gut microbiome revealed by metagenomics and culture.</title>
        <authorList>
            <person name="Gilroy R."/>
            <person name="Ravi A."/>
            <person name="Getino M."/>
            <person name="Pursley I."/>
            <person name="Horton D.L."/>
            <person name="Alikhan N.F."/>
            <person name="Baker D."/>
            <person name="Gharbi K."/>
            <person name="Hall N."/>
            <person name="Watson M."/>
            <person name="Adriaenssens E.M."/>
            <person name="Foster-Nyarko E."/>
            <person name="Jarju S."/>
            <person name="Secka A."/>
            <person name="Antonio M."/>
            <person name="Oren A."/>
            <person name="Chaudhuri R.R."/>
            <person name="La Ragione R."/>
            <person name="Hildebrand F."/>
            <person name="Pallen M.J."/>
        </authorList>
    </citation>
    <scope>NUCLEOTIDE SEQUENCE</scope>
    <source>
        <strain evidence="6">A6-441</strain>
    </source>
</reference>
<organism evidence="6 7">
    <name type="scientific">Candidatus Fusobacterium pullicola</name>
    <dbReference type="NCBI Taxonomy" id="2838601"/>
    <lineage>
        <taxon>Bacteria</taxon>
        <taxon>Fusobacteriati</taxon>
        <taxon>Fusobacteriota</taxon>
        <taxon>Fusobacteriia</taxon>
        <taxon>Fusobacteriales</taxon>
        <taxon>Fusobacteriaceae</taxon>
        <taxon>Fusobacterium</taxon>
    </lineage>
</organism>
<feature type="transmembrane region" description="Helical" evidence="5">
    <location>
        <begin position="60"/>
        <end position="81"/>
    </location>
</feature>
<dbReference type="GO" id="GO:0009403">
    <property type="term" value="P:toxin biosynthetic process"/>
    <property type="evidence" value="ECO:0007669"/>
    <property type="project" value="InterPro"/>
</dbReference>
<protein>
    <submittedName>
        <fullName evidence="6">CvpA family protein</fullName>
    </submittedName>
</protein>
<reference evidence="6" key="2">
    <citation type="submission" date="2021-04" db="EMBL/GenBank/DDBJ databases">
        <authorList>
            <person name="Gilroy R."/>
        </authorList>
    </citation>
    <scope>NUCLEOTIDE SEQUENCE</scope>
    <source>
        <strain evidence="6">A6-441</strain>
    </source>
</reference>
<dbReference type="Proteomes" id="UP000724657">
    <property type="component" value="Unassembled WGS sequence"/>
</dbReference>
<evidence type="ECO:0000256" key="4">
    <source>
        <dbReference type="ARBA" id="ARBA00023136"/>
    </source>
</evidence>
<dbReference type="Pfam" id="PF02674">
    <property type="entry name" value="Colicin_V"/>
    <property type="match status" value="1"/>
</dbReference>